<evidence type="ECO:0000313" key="2">
    <source>
        <dbReference type="Proteomes" id="UP001500994"/>
    </source>
</evidence>
<keyword evidence="2" id="KW-1185">Reference proteome</keyword>
<dbReference type="Proteomes" id="UP001500994">
    <property type="component" value="Unassembled WGS sequence"/>
</dbReference>
<protein>
    <submittedName>
        <fullName evidence="1">Uncharacterized protein</fullName>
    </submittedName>
</protein>
<name>A0ABP6FCA7_9ACTN</name>
<proteinExistence type="predicted"/>
<organism evidence="1 2">
    <name type="scientific">Streptomyces lunalinharesii</name>
    <dbReference type="NCBI Taxonomy" id="333384"/>
    <lineage>
        <taxon>Bacteria</taxon>
        <taxon>Bacillati</taxon>
        <taxon>Actinomycetota</taxon>
        <taxon>Actinomycetes</taxon>
        <taxon>Kitasatosporales</taxon>
        <taxon>Streptomycetaceae</taxon>
        <taxon>Streptomyces</taxon>
    </lineage>
</organism>
<accession>A0ABP6FCA7</accession>
<gene>
    <name evidence="1" type="ORF">GCM10009864_69870</name>
</gene>
<evidence type="ECO:0000313" key="1">
    <source>
        <dbReference type="EMBL" id="GAA2686297.1"/>
    </source>
</evidence>
<sequence>MEFREARRKGAVGKGNAVEFGPVRPFAYDFRAGALCPASQWGAPAVNFARRTAPVASERERQVSL</sequence>
<dbReference type="EMBL" id="BAAARK010000038">
    <property type="protein sequence ID" value="GAA2686297.1"/>
    <property type="molecule type" value="Genomic_DNA"/>
</dbReference>
<comment type="caution">
    <text evidence="1">The sequence shown here is derived from an EMBL/GenBank/DDBJ whole genome shotgun (WGS) entry which is preliminary data.</text>
</comment>
<reference evidence="2" key="1">
    <citation type="journal article" date="2019" name="Int. J. Syst. Evol. Microbiol.">
        <title>The Global Catalogue of Microorganisms (GCM) 10K type strain sequencing project: providing services to taxonomists for standard genome sequencing and annotation.</title>
        <authorList>
            <consortium name="The Broad Institute Genomics Platform"/>
            <consortium name="The Broad Institute Genome Sequencing Center for Infectious Disease"/>
            <person name="Wu L."/>
            <person name="Ma J."/>
        </authorList>
    </citation>
    <scope>NUCLEOTIDE SEQUENCE [LARGE SCALE GENOMIC DNA]</scope>
    <source>
        <strain evidence="2">JCM 16374</strain>
    </source>
</reference>